<reference evidence="3 4" key="1">
    <citation type="submission" date="2020-08" db="EMBL/GenBank/DDBJ databases">
        <title>Sequencing the genomes of 1000 actinobacteria strains.</title>
        <authorList>
            <person name="Klenk H.-P."/>
        </authorList>
    </citation>
    <scope>NUCLEOTIDE SEQUENCE [LARGE SCALE GENOMIC DNA]</scope>
    <source>
        <strain evidence="3 4">DSM 43149</strain>
    </source>
</reference>
<comment type="caution">
    <text evidence="3">The sequence shown here is derived from an EMBL/GenBank/DDBJ whole genome shotgun (WGS) entry which is preliminary data.</text>
</comment>
<dbReference type="InterPro" id="IPR015943">
    <property type="entry name" value="WD40/YVTN_repeat-like_dom_sf"/>
</dbReference>
<dbReference type="AlphaFoldDB" id="A0A7W7HTI9"/>
<organism evidence="3 4">
    <name type="scientific">Actinoplanes digitatis</name>
    <dbReference type="NCBI Taxonomy" id="1868"/>
    <lineage>
        <taxon>Bacteria</taxon>
        <taxon>Bacillati</taxon>
        <taxon>Actinomycetota</taxon>
        <taxon>Actinomycetes</taxon>
        <taxon>Micromonosporales</taxon>
        <taxon>Micromonosporaceae</taxon>
        <taxon>Actinoplanes</taxon>
    </lineage>
</organism>
<accession>A0A7W7HTI9</accession>
<keyword evidence="1" id="KW-1133">Transmembrane helix</keyword>
<keyword evidence="4" id="KW-1185">Reference proteome</keyword>
<dbReference type="InterPro" id="IPR002372">
    <property type="entry name" value="PQQ_rpt_dom"/>
</dbReference>
<evidence type="ECO:0000313" key="4">
    <source>
        <dbReference type="Proteomes" id="UP000578112"/>
    </source>
</evidence>
<gene>
    <name evidence="3" type="ORF">BJ971_001099</name>
</gene>
<dbReference type="RefSeq" id="WP_184990400.1">
    <property type="nucleotide sequence ID" value="NZ_BOMK01000058.1"/>
</dbReference>
<protein>
    <submittedName>
        <fullName evidence="3">Outer membrane protein assembly factor BamB</fullName>
    </submittedName>
</protein>
<evidence type="ECO:0000256" key="1">
    <source>
        <dbReference type="SAM" id="Phobius"/>
    </source>
</evidence>
<proteinExistence type="predicted"/>
<dbReference type="SUPFAM" id="SSF50998">
    <property type="entry name" value="Quinoprotein alcohol dehydrogenase-like"/>
    <property type="match status" value="1"/>
</dbReference>
<feature type="transmembrane region" description="Helical" evidence="1">
    <location>
        <begin position="30"/>
        <end position="54"/>
    </location>
</feature>
<sequence length="444" mass="47168">MSVALIELSPETPVPLAAAAPPPPYRYRRLGLALAALLVLVLGGAAPASSALWWRLGAVPLPAGGDFGVTADRIYTTDLEADPRVVTAWQTDPVRRLWSIKTTAGEDDPLVVRELPGGLVTVAEGDGVSVRDSRTGAVRWVSPAPVQPLNDRIGVIQQQRFRPGTEYDPESGDPGRLYGTNGGALHTEPALSTELRGVELAGGRQIWSVTVPGSVFTAWPDPPVSGLVLLSARKLTLLSPATGAVLRERAVPRVDGRDPAMGEVVEDMVLVQFGDFREGGPVIAYELNTLDERWRQNRSDPAGNSAICSGLTCAVGHDDLTVLDPRTGTSRWRVAGADVFSLGTDSALQVEDGSIPLRAVSLDTGRTQVELAGWREFSQVNGGDGYVLRRPDKGRSTAFGLLRPGRAAVQPLGRIPGPVLNCTSVPGVVACPTLDHVEVWAYRG</sequence>
<dbReference type="Gene3D" id="2.130.10.10">
    <property type="entry name" value="YVTN repeat-like/Quinoprotein amine dehydrogenase"/>
    <property type="match status" value="1"/>
</dbReference>
<feature type="domain" description="Pyrrolo-quinoline quinone repeat" evidence="2">
    <location>
        <begin position="194"/>
        <end position="333"/>
    </location>
</feature>
<dbReference type="EMBL" id="JACHNH010000001">
    <property type="protein sequence ID" value="MBB4760543.1"/>
    <property type="molecule type" value="Genomic_DNA"/>
</dbReference>
<name>A0A7W7HTI9_9ACTN</name>
<dbReference type="Proteomes" id="UP000578112">
    <property type="component" value="Unassembled WGS sequence"/>
</dbReference>
<evidence type="ECO:0000313" key="3">
    <source>
        <dbReference type="EMBL" id="MBB4760543.1"/>
    </source>
</evidence>
<evidence type="ECO:0000259" key="2">
    <source>
        <dbReference type="Pfam" id="PF13360"/>
    </source>
</evidence>
<keyword evidence="1" id="KW-0812">Transmembrane</keyword>
<keyword evidence="1" id="KW-0472">Membrane</keyword>
<dbReference type="Pfam" id="PF13360">
    <property type="entry name" value="PQQ_2"/>
    <property type="match status" value="1"/>
</dbReference>
<dbReference type="InterPro" id="IPR011047">
    <property type="entry name" value="Quinoprotein_ADH-like_sf"/>
</dbReference>